<dbReference type="Pfam" id="PF04773">
    <property type="entry name" value="FecR"/>
    <property type="match status" value="1"/>
</dbReference>
<keyword evidence="1" id="KW-1133">Transmembrane helix</keyword>
<protein>
    <submittedName>
        <fullName evidence="4">DUF4974 domain-containing protein</fullName>
    </submittedName>
</protein>
<dbReference type="Gene3D" id="3.55.50.30">
    <property type="match status" value="1"/>
</dbReference>
<dbReference type="OrthoDB" id="643697at2"/>
<dbReference type="RefSeq" id="WP_119986634.1">
    <property type="nucleotide sequence ID" value="NZ_CP032489.1"/>
</dbReference>
<keyword evidence="5" id="KW-1185">Reference proteome</keyword>
<dbReference type="Gene3D" id="2.60.120.1440">
    <property type="match status" value="1"/>
</dbReference>
<organism evidence="4 5">
    <name type="scientific">Arachidicoccus soli</name>
    <dbReference type="NCBI Taxonomy" id="2341117"/>
    <lineage>
        <taxon>Bacteria</taxon>
        <taxon>Pseudomonadati</taxon>
        <taxon>Bacteroidota</taxon>
        <taxon>Chitinophagia</taxon>
        <taxon>Chitinophagales</taxon>
        <taxon>Chitinophagaceae</taxon>
        <taxon>Arachidicoccus</taxon>
    </lineage>
</organism>
<feature type="domain" description="Protein FecR C-terminal" evidence="3">
    <location>
        <begin position="305"/>
        <end position="370"/>
    </location>
</feature>
<evidence type="ECO:0000259" key="2">
    <source>
        <dbReference type="Pfam" id="PF04773"/>
    </source>
</evidence>
<dbReference type="GO" id="GO:0016989">
    <property type="term" value="F:sigma factor antagonist activity"/>
    <property type="evidence" value="ECO:0007669"/>
    <property type="project" value="TreeGrafter"/>
</dbReference>
<dbReference type="EMBL" id="CP032489">
    <property type="protein sequence ID" value="AYD47473.1"/>
    <property type="molecule type" value="Genomic_DNA"/>
</dbReference>
<keyword evidence="1" id="KW-0472">Membrane</keyword>
<dbReference type="KEGG" id="ark:D6B99_07560"/>
<gene>
    <name evidence="4" type="ORF">D6B99_07560</name>
</gene>
<dbReference type="InterPro" id="IPR006860">
    <property type="entry name" value="FecR"/>
</dbReference>
<dbReference type="InterPro" id="IPR032508">
    <property type="entry name" value="FecR_C"/>
</dbReference>
<evidence type="ECO:0000256" key="1">
    <source>
        <dbReference type="SAM" id="Phobius"/>
    </source>
</evidence>
<reference evidence="4 5" key="1">
    <citation type="submission" date="2018-09" db="EMBL/GenBank/DDBJ databases">
        <title>Arachidicoccus sp. nov., a bacterium isolated from soil.</title>
        <authorList>
            <person name="Weon H.-Y."/>
            <person name="Kwon S.-W."/>
            <person name="Lee S.A."/>
        </authorList>
    </citation>
    <scope>NUCLEOTIDE SEQUENCE [LARGE SCALE GENOMIC DNA]</scope>
    <source>
        <strain evidence="4 5">KIS59-12</strain>
    </source>
</reference>
<dbReference type="AlphaFoldDB" id="A0A386HNY3"/>
<dbReference type="PANTHER" id="PTHR30273">
    <property type="entry name" value="PERIPLASMIC SIGNAL SENSOR AND SIGMA FACTOR ACTIVATOR FECR-RELATED"/>
    <property type="match status" value="1"/>
</dbReference>
<name>A0A386HNY3_9BACT</name>
<dbReference type="PANTHER" id="PTHR30273:SF2">
    <property type="entry name" value="PROTEIN FECR"/>
    <property type="match status" value="1"/>
</dbReference>
<evidence type="ECO:0000259" key="3">
    <source>
        <dbReference type="Pfam" id="PF16344"/>
    </source>
</evidence>
<accession>A0A386HNY3</accession>
<feature type="transmembrane region" description="Helical" evidence="1">
    <location>
        <begin position="85"/>
        <end position="105"/>
    </location>
</feature>
<keyword evidence="1" id="KW-0812">Transmembrane</keyword>
<evidence type="ECO:0000313" key="4">
    <source>
        <dbReference type="EMBL" id="AYD47473.1"/>
    </source>
</evidence>
<dbReference type="Pfam" id="PF16344">
    <property type="entry name" value="FecR_C"/>
    <property type="match status" value="1"/>
</dbReference>
<evidence type="ECO:0000313" key="5">
    <source>
        <dbReference type="Proteomes" id="UP000266118"/>
    </source>
</evidence>
<dbReference type="InterPro" id="IPR012373">
    <property type="entry name" value="Ferrdict_sens_TM"/>
</dbReference>
<proteinExistence type="predicted"/>
<dbReference type="Proteomes" id="UP000266118">
    <property type="component" value="Chromosome"/>
</dbReference>
<sequence>MSLREEHISQLIMEKILETISPEDDALLQEMINHHQAVRLQYEHTLKMMEEAKANNIFPPDTDKSWQQVDAILTKRKTIKLRHTILRVAAVIIFFLLLGGGVFFLNNIHHRRDQLFVKGELVLKLANGKTITLSGSPNAISVNGITIKNDSSNRILQYQPVAGQRANNQINTLIVPPSLDYKIALSDGTIVTLNSATKLSFPFAFTGSTREISIDGEAYLQVAHNASKPFIVHLPGSTVRVLGTQFNVNTYNKADIKVSLVKGSLRFSSKNDSILIVPGKEAVLKNQTLKEQDLNKDDLAWIDGKYIMNNTSLNAIAALIPRWYGVKVLLDDHAIADKRFSGIIYKNRPLSDFLEMLRGTTDANFYYSGDVLHFK</sequence>
<feature type="domain" description="FecR protein" evidence="2">
    <location>
        <begin position="182"/>
        <end position="265"/>
    </location>
</feature>